<evidence type="ECO:0008006" key="2">
    <source>
        <dbReference type="Google" id="ProtNLM"/>
    </source>
</evidence>
<protein>
    <recommendedName>
        <fullName evidence="2">Lipoprotein</fullName>
    </recommendedName>
</protein>
<reference evidence="1" key="1">
    <citation type="journal article" date="2020" name="mSystems">
        <title>Genome- and Community-Level Interaction Insights into Carbon Utilization and Element Cycling Functions of Hydrothermarchaeota in Hydrothermal Sediment.</title>
        <authorList>
            <person name="Zhou Z."/>
            <person name="Liu Y."/>
            <person name="Xu W."/>
            <person name="Pan J."/>
            <person name="Luo Z.H."/>
            <person name="Li M."/>
        </authorList>
    </citation>
    <scope>NUCLEOTIDE SEQUENCE [LARGE SCALE GENOMIC DNA]</scope>
    <source>
        <strain evidence="1">SpSt-349</strain>
    </source>
</reference>
<evidence type="ECO:0000313" key="1">
    <source>
        <dbReference type="EMBL" id="HEN41660.1"/>
    </source>
</evidence>
<dbReference type="EMBL" id="DSOV01000016">
    <property type="protein sequence ID" value="HEN41660.1"/>
    <property type="molecule type" value="Genomic_DNA"/>
</dbReference>
<name>A0A831UCJ5_GEOME</name>
<sequence>MRQYSKAVLLWWMAIPMLFLPVLTACSGPKQTVVLPESRTAKLRPGEPAPFAGWLLTDSAAATLLEAAERCKQ</sequence>
<proteinExistence type="predicted"/>
<dbReference type="AlphaFoldDB" id="A0A831UCJ5"/>
<dbReference type="PROSITE" id="PS51257">
    <property type="entry name" value="PROKAR_LIPOPROTEIN"/>
    <property type="match status" value="1"/>
</dbReference>
<accession>A0A831UCJ5</accession>
<organism evidence="1">
    <name type="scientific">Geobacter metallireducens</name>
    <dbReference type="NCBI Taxonomy" id="28232"/>
    <lineage>
        <taxon>Bacteria</taxon>
        <taxon>Pseudomonadati</taxon>
        <taxon>Thermodesulfobacteriota</taxon>
        <taxon>Desulfuromonadia</taxon>
        <taxon>Geobacterales</taxon>
        <taxon>Geobacteraceae</taxon>
        <taxon>Geobacter</taxon>
    </lineage>
</organism>
<gene>
    <name evidence="1" type="ORF">ENQ87_04660</name>
</gene>
<comment type="caution">
    <text evidence="1">The sequence shown here is derived from an EMBL/GenBank/DDBJ whole genome shotgun (WGS) entry which is preliminary data.</text>
</comment>